<dbReference type="EMBL" id="CAXJIO010000010">
    <property type="protein sequence ID" value="CAL2101490.1"/>
    <property type="molecule type" value="Genomic_DNA"/>
</dbReference>
<sequence length="44" mass="4938">MDLGLLKQTKHIKTNRQDRINLKAIAMIKGGKGLSVDTNLSRLF</sequence>
<evidence type="ECO:0000313" key="2">
    <source>
        <dbReference type="Proteomes" id="UP001497527"/>
    </source>
</evidence>
<organism evidence="1 2">
    <name type="scientific">Tenacibaculum polynesiense</name>
    <dbReference type="NCBI Taxonomy" id="3137857"/>
    <lineage>
        <taxon>Bacteria</taxon>
        <taxon>Pseudomonadati</taxon>
        <taxon>Bacteroidota</taxon>
        <taxon>Flavobacteriia</taxon>
        <taxon>Flavobacteriales</taxon>
        <taxon>Flavobacteriaceae</taxon>
        <taxon>Tenacibaculum</taxon>
    </lineage>
</organism>
<proteinExistence type="predicted"/>
<accession>A0ABM9P7E7</accession>
<keyword evidence="2" id="KW-1185">Reference proteome</keyword>
<name>A0ABM9P7E7_9FLAO</name>
<comment type="caution">
    <text evidence="1">The sequence shown here is derived from an EMBL/GenBank/DDBJ whole genome shotgun (WGS) entry which is preliminary data.</text>
</comment>
<dbReference type="Proteomes" id="UP001497527">
    <property type="component" value="Unassembled WGS sequence"/>
</dbReference>
<reference evidence="1 2" key="1">
    <citation type="submission" date="2024-05" db="EMBL/GenBank/DDBJ databases">
        <authorList>
            <person name="Duchaud E."/>
        </authorList>
    </citation>
    <scope>NUCLEOTIDE SEQUENCE [LARGE SCALE GENOMIC DNA]</scope>
    <source>
        <strain evidence="1">Ena-SAMPLE-TAB-13-05-2024-13:56:06:370-140308</strain>
    </source>
</reference>
<protein>
    <submittedName>
        <fullName evidence="1">Uncharacterized protein</fullName>
    </submittedName>
</protein>
<evidence type="ECO:0000313" key="1">
    <source>
        <dbReference type="EMBL" id="CAL2101490.1"/>
    </source>
</evidence>
<gene>
    <name evidence="1" type="ORF">T190423A01A_10053</name>
</gene>